<organism evidence="1 2">
    <name type="scientific">Penicillium capsulatum</name>
    <dbReference type="NCBI Taxonomy" id="69766"/>
    <lineage>
        <taxon>Eukaryota</taxon>
        <taxon>Fungi</taxon>
        <taxon>Dikarya</taxon>
        <taxon>Ascomycota</taxon>
        <taxon>Pezizomycotina</taxon>
        <taxon>Eurotiomycetes</taxon>
        <taxon>Eurotiomycetidae</taxon>
        <taxon>Eurotiales</taxon>
        <taxon>Aspergillaceae</taxon>
        <taxon>Penicillium</taxon>
    </lineage>
</organism>
<dbReference type="EMBL" id="JAPQKO010000006">
    <property type="protein sequence ID" value="KAJ5155985.1"/>
    <property type="molecule type" value="Genomic_DNA"/>
</dbReference>
<proteinExistence type="predicted"/>
<dbReference type="Proteomes" id="UP001146351">
    <property type="component" value="Unassembled WGS sequence"/>
</dbReference>
<dbReference type="AlphaFoldDB" id="A0A9W9HTQ6"/>
<accession>A0A9W9HTQ6</accession>
<evidence type="ECO:0000313" key="2">
    <source>
        <dbReference type="Proteomes" id="UP001146351"/>
    </source>
</evidence>
<gene>
    <name evidence="1" type="ORF">N7492_008788</name>
</gene>
<reference evidence="1" key="1">
    <citation type="submission" date="2022-11" db="EMBL/GenBank/DDBJ databases">
        <authorList>
            <person name="Petersen C."/>
        </authorList>
    </citation>
    <scope>NUCLEOTIDE SEQUENCE</scope>
    <source>
        <strain evidence="1">IBT 21917</strain>
    </source>
</reference>
<name>A0A9W9HTQ6_9EURO</name>
<comment type="caution">
    <text evidence="1">The sequence shown here is derived from an EMBL/GenBank/DDBJ whole genome shotgun (WGS) entry which is preliminary data.</text>
</comment>
<protein>
    <submittedName>
        <fullName evidence="1">Uncharacterized protein</fullName>
    </submittedName>
</protein>
<reference evidence="1" key="2">
    <citation type="journal article" date="2023" name="IMA Fungus">
        <title>Comparative genomic study of the Penicillium genus elucidates a diverse pangenome and 15 lateral gene transfer events.</title>
        <authorList>
            <person name="Petersen C."/>
            <person name="Sorensen T."/>
            <person name="Nielsen M.R."/>
            <person name="Sondergaard T.E."/>
            <person name="Sorensen J.L."/>
            <person name="Fitzpatrick D.A."/>
            <person name="Frisvad J.C."/>
            <person name="Nielsen K.L."/>
        </authorList>
    </citation>
    <scope>NUCLEOTIDE SEQUENCE</scope>
    <source>
        <strain evidence="1">IBT 21917</strain>
    </source>
</reference>
<keyword evidence="2" id="KW-1185">Reference proteome</keyword>
<sequence>MQSIDATLKSTVLEICGIAISNRQEPTALLTASISIAICGNRFTDRAEQEELMDIVVTSLRNDNYWPSNSLIGKLRKAWGWRVE</sequence>
<evidence type="ECO:0000313" key="1">
    <source>
        <dbReference type="EMBL" id="KAJ5155985.1"/>
    </source>
</evidence>
<dbReference type="OrthoDB" id="4525710at2759"/>